<proteinExistence type="predicted"/>
<dbReference type="EMBL" id="AQGV01000014">
    <property type="protein sequence ID" value="MBE0369896.1"/>
    <property type="molecule type" value="Genomic_DNA"/>
</dbReference>
<dbReference type="Gene3D" id="3.40.50.300">
    <property type="entry name" value="P-loop containing nucleotide triphosphate hydrolases"/>
    <property type="match status" value="1"/>
</dbReference>
<dbReference type="PANTHER" id="PTHR37291">
    <property type="entry name" value="5-METHYLCYTOSINE-SPECIFIC RESTRICTION ENZYME B"/>
    <property type="match status" value="1"/>
</dbReference>
<feature type="domain" description="ATPase dynein-related AAA" evidence="1">
    <location>
        <begin position="245"/>
        <end position="408"/>
    </location>
</feature>
<sequence>MLKDLAALKASAINQVNEIVNKEVAFSAAERNIIFNEFKDKFKNKYNSIILISDTIKVINSSSQTAYLPFSWFVRLKPCIPFIEALLDYFELISKIKIETVLNDEILRKLPAKNYESLLSHIDKQNLDDFLSNNLTEVDKSKFYNFLRGDGWLDTTMKKGVQVLEGRKLNRGSSGVISSCVTKLSLLVQDTSGKLEQFIELLADNRNIRVLIESISFIDEVQVSTCTSSKNNTDGIIFARNKIYYGAPGTGKSHRIEEITKPHCRYTTVFHPDTQYGDFVGALKPVMINAEEKKQISYEFRPGPFTKALIDAINKPDRHVYLVIEELNRAPAAAVFGEVFQLLDRNMQGESQYKIEVSDPDMLFYIKENLKEPAKFNRLYLPSNLSILATMNSSDQSVMPMDTAFKRRWLFEYLPIDFTRACNSNFQLTFADGTKFEVPWKVFAEVVNDTLSSLQVPEDRLLGHRFVSDEELTTIEEANNTLKGKILVYLWDDVLRHGKRDVIFNTSEVGTFGQLSHQFGEGKAIFSDIFEAKLLEALNEAQKVQKVVADEQPE</sequence>
<evidence type="ECO:0000313" key="3">
    <source>
        <dbReference type="Proteomes" id="UP000615755"/>
    </source>
</evidence>
<dbReference type="RefSeq" id="WP_192509080.1">
    <property type="nucleotide sequence ID" value="NZ_AQGV01000014.1"/>
</dbReference>
<dbReference type="InterPro" id="IPR027417">
    <property type="entry name" value="P-loop_NTPase"/>
</dbReference>
<evidence type="ECO:0000259" key="1">
    <source>
        <dbReference type="Pfam" id="PF07728"/>
    </source>
</evidence>
<dbReference type="Pfam" id="PF07728">
    <property type="entry name" value="AAA_5"/>
    <property type="match status" value="1"/>
</dbReference>
<accession>A0ABR9EFY5</accession>
<dbReference type="SUPFAM" id="SSF52540">
    <property type="entry name" value="P-loop containing nucleoside triphosphate hydrolases"/>
    <property type="match status" value="1"/>
</dbReference>
<name>A0ABR9EFY5_9GAMM</name>
<organism evidence="2 3">
    <name type="scientific">Pseudoalteromonas aurantia 208</name>
    <dbReference type="NCBI Taxonomy" id="1314867"/>
    <lineage>
        <taxon>Bacteria</taxon>
        <taxon>Pseudomonadati</taxon>
        <taxon>Pseudomonadota</taxon>
        <taxon>Gammaproteobacteria</taxon>
        <taxon>Alteromonadales</taxon>
        <taxon>Pseudoalteromonadaceae</taxon>
        <taxon>Pseudoalteromonas</taxon>
    </lineage>
</organism>
<reference evidence="2 3" key="1">
    <citation type="submission" date="2015-03" db="EMBL/GenBank/DDBJ databases">
        <title>Genome sequence of Pseudoalteromonas aurantia.</title>
        <authorList>
            <person name="Xie B.-B."/>
            <person name="Rong J.-C."/>
            <person name="Qin Q.-L."/>
            <person name="Zhang Y.-Z."/>
        </authorList>
    </citation>
    <scope>NUCLEOTIDE SEQUENCE [LARGE SCALE GENOMIC DNA]</scope>
    <source>
        <strain evidence="2 3">208</strain>
    </source>
</reference>
<comment type="caution">
    <text evidence="2">The sequence shown here is derived from an EMBL/GenBank/DDBJ whole genome shotgun (WGS) entry which is preliminary data.</text>
</comment>
<dbReference type="Proteomes" id="UP000615755">
    <property type="component" value="Unassembled WGS sequence"/>
</dbReference>
<keyword evidence="3" id="KW-1185">Reference proteome</keyword>
<gene>
    <name evidence="2" type="ORF">PAUR_a4492</name>
</gene>
<dbReference type="InterPro" id="IPR052934">
    <property type="entry name" value="Methyl-DNA_Rec/Restrict_Enz"/>
</dbReference>
<dbReference type="InterPro" id="IPR011704">
    <property type="entry name" value="ATPase_dyneun-rel_AAA"/>
</dbReference>
<protein>
    <recommendedName>
        <fullName evidence="1">ATPase dynein-related AAA domain-containing protein</fullName>
    </recommendedName>
</protein>
<dbReference type="PANTHER" id="PTHR37291:SF1">
    <property type="entry name" value="TYPE IV METHYL-DIRECTED RESTRICTION ENZYME ECOKMCRB SUBUNIT"/>
    <property type="match status" value="1"/>
</dbReference>
<evidence type="ECO:0000313" key="2">
    <source>
        <dbReference type="EMBL" id="MBE0369896.1"/>
    </source>
</evidence>